<proteinExistence type="predicted"/>
<keyword evidence="2" id="KW-1185">Reference proteome</keyword>
<dbReference type="EMBL" id="JAEQBW010000005">
    <property type="protein sequence ID" value="MBK6265774.1"/>
    <property type="molecule type" value="Genomic_DNA"/>
</dbReference>
<accession>A0A934WZA8</accession>
<dbReference type="AlphaFoldDB" id="A0A934WZA8"/>
<name>A0A934WZA8_9BACT</name>
<dbReference type="Proteomes" id="UP000611723">
    <property type="component" value="Unassembled WGS sequence"/>
</dbReference>
<reference evidence="1" key="1">
    <citation type="submission" date="2021-01" db="EMBL/GenBank/DDBJ databases">
        <title>Marivirga aurantiaca sp. nov., isolated from intertidal surface sediments.</title>
        <authorList>
            <person name="Zhang M."/>
        </authorList>
    </citation>
    <scope>NUCLEOTIDE SEQUENCE</scope>
    <source>
        <strain evidence="1">S37H4</strain>
    </source>
</reference>
<evidence type="ECO:0000313" key="2">
    <source>
        <dbReference type="Proteomes" id="UP000611723"/>
    </source>
</evidence>
<dbReference type="SUPFAM" id="SSF56784">
    <property type="entry name" value="HAD-like"/>
    <property type="match status" value="1"/>
</dbReference>
<evidence type="ECO:0000313" key="1">
    <source>
        <dbReference type="EMBL" id="MBK6265774.1"/>
    </source>
</evidence>
<sequence>MITKAISRAFEQAKTRNWNKTYWAFDVHETVLEPNWSEVELPTKFYPLAKKALQLISQREDVCCILFTCSHPSEIEKYLAFFASHNIHFSYVNENPEVKNKKYGNFSKKPYFNVLFEDKAGFDALTDWKEVIKLLEKKQETVIQKI</sequence>
<dbReference type="Gene3D" id="3.40.50.1000">
    <property type="entry name" value="HAD superfamily/HAD-like"/>
    <property type="match status" value="1"/>
</dbReference>
<comment type="caution">
    <text evidence="1">The sequence shown here is derived from an EMBL/GenBank/DDBJ whole genome shotgun (WGS) entry which is preliminary data.</text>
</comment>
<protein>
    <submittedName>
        <fullName evidence="1">Uncharacterized protein</fullName>
    </submittedName>
</protein>
<dbReference type="InterPro" id="IPR036412">
    <property type="entry name" value="HAD-like_sf"/>
</dbReference>
<gene>
    <name evidence="1" type="ORF">JKA74_12080</name>
</gene>
<dbReference type="RefSeq" id="WP_201431453.1">
    <property type="nucleotide sequence ID" value="NZ_JAEQBW010000005.1"/>
</dbReference>
<dbReference type="InterPro" id="IPR023214">
    <property type="entry name" value="HAD_sf"/>
</dbReference>
<organism evidence="1 2">
    <name type="scientific">Marivirga aurantiaca</name>
    <dbReference type="NCBI Taxonomy" id="2802615"/>
    <lineage>
        <taxon>Bacteria</taxon>
        <taxon>Pseudomonadati</taxon>
        <taxon>Bacteroidota</taxon>
        <taxon>Cytophagia</taxon>
        <taxon>Cytophagales</taxon>
        <taxon>Marivirgaceae</taxon>
        <taxon>Marivirga</taxon>
    </lineage>
</organism>